<dbReference type="Proteomes" id="UP000001058">
    <property type="component" value="Unassembled WGS sequence"/>
</dbReference>
<feature type="region of interest" description="Disordered" evidence="1">
    <location>
        <begin position="82"/>
        <end position="366"/>
    </location>
</feature>
<proteinExistence type="predicted"/>
<dbReference type="InParanoid" id="D8TVJ9"/>
<feature type="compositionally biased region" description="Low complexity" evidence="1">
    <location>
        <begin position="1090"/>
        <end position="1104"/>
    </location>
</feature>
<feature type="region of interest" description="Disordered" evidence="1">
    <location>
        <begin position="734"/>
        <end position="753"/>
    </location>
</feature>
<organism evidence="3">
    <name type="scientific">Volvox carteri f. nagariensis</name>
    <dbReference type="NCBI Taxonomy" id="3068"/>
    <lineage>
        <taxon>Eukaryota</taxon>
        <taxon>Viridiplantae</taxon>
        <taxon>Chlorophyta</taxon>
        <taxon>core chlorophytes</taxon>
        <taxon>Chlorophyceae</taxon>
        <taxon>CS clade</taxon>
        <taxon>Chlamydomonadales</taxon>
        <taxon>Volvocaceae</taxon>
        <taxon>Volvox</taxon>
    </lineage>
</organism>
<dbReference type="KEGG" id="vcn:VOLCADRAFT_90723"/>
<feature type="compositionally biased region" description="Low complexity" evidence="1">
    <location>
        <begin position="293"/>
        <end position="310"/>
    </location>
</feature>
<gene>
    <name evidence="2" type="ORF">VOLCADRAFT_90723</name>
</gene>
<evidence type="ECO:0000313" key="2">
    <source>
        <dbReference type="EMBL" id="EFJ48469.1"/>
    </source>
</evidence>
<feature type="region of interest" description="Disordered" evidence="1">
    <location>
        <begin position="552"/>
        <end position="591"/>
    </location>
</feature>
<name>D8TVJ9_VOLCA</name>
<dbReference type="STRING" id="3068.D8TVJ9"/>
<dbReference type="OrthoDB" id="72282at2759"/>
<feature type="region of interest" description="Disordered" evidence="1">
    <location>
        <begin position="608"/>
        <end position="720"/>
    </location>
</feature>
<dbReference type="EMBL" id="GL378339">
    <property type="protein sequence ID" value="EFJ48469.1"/>
    <property type="molecule type" value="Genomic_DNA"/>
</dbReference>
<feature type="compositionally biased region" description="Pro residues" evidence="1">
    <location>
        <begin position="740"/>
        <end position="751"/>
    </location>
</feature>
<keyword evidence="3" id="KW-1185">Reference proteome</keyword>
<feature type="compositionally biased region" description="Pro residues" evidence="1">
    <location>
        <begin position="328"/>
        <end position="346"/>
    </location>
</feature>
<feature type="region of interest" description="Disordered" evidence="1">
    <location>
        <begin position="838"/>
        <end position="950"/>
    </location>
</feature>
<sequence>MLAKATACLLCYRTHVPRTLVIFQSDMIFPFLNVKPLSRGAAMAPADGGMEASRRMHDYLLSKQRKQEEYWLRKYGRVLQAPPPSVGKPAANPRLPPIAGGSASGSGPSSSRGSNVGLNGEPSAAGSGSGGGLLPPVPGAQGPPGAPLGGLSPHHLRQPKGNAPIFRANEPVKDFFSRNVRQSRTSGLAMSRDEYGNMLQPSHRPPEPYRARGLPSQLPPMANYGQQHQQQQQHHQVSPETDEQPPVSSPQQQQQQQQAYNEPPTSQQQQQQQQQQQYQQHPYGNYPQAQYLQQQQQQQQQQQHIQQQQQQHHHHHHQQQASPRGGYQPPPRVGVPQPRTLPPLPGETPSSRSPPGSVGSGPAGRPLRSLEMELAVIRAIKAREDVLERLRIASGKLDSGFGGSSPVVLSPVDPLVRLFYRLVGTLRQRTLDVIEAIAAWRRKVNPADPFIYYGVDYLAAIGPDVGFLDELPFLRSRLTFTRAADDPFLSEVTPDGIPIEEATTCDLRRGGQRFSSEALRIRMARKVLAHYCGRALPGEASALSLEGGASTMSGGGLHAEPSQPRSIRSALTTGQGAEEEDGAAGGAGGAGGVVMTTEQIIRALSPTMPPVSALQPPAPRAITPPAEADSPAVAAAAAADSAVGRQREEEEEHARRDAAGDEAAGETALSVREAQEEEGMEAEGEQPVGVKDKLDGAPLPPHDQSLHREDEDEVENGEEQPTAAAIVASAELDEQAVPEPDQPPPPPPPPQVEHLPVFDNDNDFIDFALDAMIHSLEPPYVHIISPGDFTVAGWEIDHQLDEVVCGITSPERYRRTSIPGSSAAADAASALRLSTAVAAWPSPEPRSSSKIPRPPSEPKPPSGGRVSETTAAKPPSRGSRIPALPPSTARPPVRVHLNPRNSGLDMALSMDEEGPMAQASVASSTGRPTGPSGGEPAATATAAAAAAAARPPVRVHLSARNSGLDMALSMDEEELAAQGTVAMAASNNSNRSNVKPTAPAPYPEALPSILEDKSAFFGDADGEERWRYEHEGGAAEAGSGGTAGTAGTARPPVRVHLNPRNSGLDMALSMDEEELVAQATVASSTGRPTGRNSPGSSTRSSRSGVINPTGPNRYTEGLPSIHEDQGTLPSAADGGEQEDAGGGADRYRNAAGADLSAASTSRPPVRVYLRPNSRDINMVLSMEEDGMLMASPAVQDADAADSRDVAGAAVPPPLDDMPTPLQGPLSGRSNRASLRQGRQSGSRPSSAASGGPGGGGQE</sequence>
<protein>
    <submittedName>
        <fullName evidence="2">Uncharacterized protein</fullName>
    </submittedName>
</protein>
<dbReference type="GeneID" id="9616678"/>
<feature type="compositionally biased region" description="Polar residues" evidence="1">
    <location>
        <begin position="179"/>
        <end position="188"/>
    </location>
</feature>
<feature type="compositionally biased region" description="Pro residues" evidence="1">
    <location>
        <begin position="852"/>
        <end position="861"/>
    </location>
</feature>
<feature type="compositionally biased region" description="Polar residues" evidence="1">
    <location>
        <begin position="563"/>
        <end position="573"/>
    </location>
</feature>
<evidence type="ECO:0000256" key="1">
    <source>
        <dbReference type="SAM" id="MobiDB-lite"/>
    </source>
</evidence>
<dbReference type="AlphaFoldDB" id="D8TVJ9"/>
<feature type="compositionally biased region" description="Low complexity" evidence="1">
    <location>
        <begin position="1235"/>
        <end position="1249"/>
    </location>
</feature>
<reference evidence="2 3" key="1">
    <citation type="journal article" date="2010" name="Science">
        <title>Genomic analysis of organismal complexity in the multicellular green alga Volvox carteri.</title>
        <authorList>
            <person name="Prochnik S.E."/>
            <person name="Umen J."/>
            <person name="Nedelcu A.M."/>
            <person name="Hallmann A."/>
            <person name="Miller S.M."/>
            <person name="Nishii I."/>
            <person name="Ferris P."/>
            <person name="Kuo A."/>
            <person name="Mitros T."/>
            <person name="Fritz-Laylin L.K."/>
            <person name="Hellsten U."/>
            <person name="Chapman J."/>
            <person name="Simakov O."/>
            <person name="Rensing S.A."/>
            <person name="Terry A."/>
            <person name="Pangilinan J."/>
            <person name="Kapitonov V."/>
            <person name="Jurka J."/>
            <person name="Salamov A."/>
            <person name="Shapiro H."/>
            <person name="Schmutz J."/>
            <person name="Grimwood J."/>
            <person name="Lindquist E."/>
            <person name="Lucas S."/>
            <person name="Grigoriev I.V."/>
            <person name="Schmitt R."/>
            <person name="Kirk D."/>
            <person name="Rokhsar D.S."/>
        </authorList>
    </citation>
    <scope>NUCLEOTIDE SEQUENCE [LARGE SCALE GENOMIC DNA]</scope>
    <source>
        <strain evidence="3">f. Nagariensis / Eve</strain>
    </source>
</reference>
<evidence type="ECO:0000313" key="3">
    <source>
        <dbReference type="Proteomes" id="UP000001058"/>
    </source>
</evidence>
<feature type="region of interest" description="Disordered" evidence="1">
    <location>
        <begin position="1031"/>
        <end position="1063"/>
    </location>
</feature>
<feature type="compositionally biased region" description="Low complexity" evidence="1">
    <location>
        <begin position="625"/>
        <end position="644"/>
    </location>
</feature>
<feature type="compositionally biased region" description="Acidic residues" evidence="1">
    <location>
        <begin position="675"/>
        <end position="684"/>
    </location>
</feature>
<feature type="compositionally biased region" description="Basic and acidic residues" evidence="1">
    <location>
        <begin position="645"/>
        <end position="659"/>
    </location>
</feature>
<feature type="compositionally biased region" description="Low complexity" evidence="1">
    <location>
        <begin position="267"/>
        <end position="280"/>
    </location>
</feature>
<feature type="region of interest" description="Disordered" evidence="1">
    <location>
        <begin position="1078"/>
        <end position="1147"/>
    </location>
</feature>
<accession>D8TVJ9</accession>
<feature type="compositionally biased region" description="Low complexity" evidence="1">
    <location>
        <begin position="937"/>
        <end position="949"/>
    </location>
</feature>
<feature type="region of interest" description="Disordered" evidence="1">
    <location>
        <begin position="1194"/>
        <end position="1258"/>
    </location>
</feature>
<dbReference type="RefSeq" id="XP_002950268.1">
    <property type="nucleotide sequence ID" value="XM_002950222.1"/>
</dbReference>
<feature type="compositionally biased region" description="Low complexity" evidence="1">
    <location>
        <begin position="226"/>
        <end position="236"/>
    </location>
</feature>
<feature type="compositionally biased region" description="Low complexity" evidence="1">
    <location>
        <begin position="105"/>
        <end position="114"/>
    </location>
</feature>